<proteinExistence type="predicted"/>
<dbReference type="PANTHER" id="PTHR14269:SF4">
    <property type="entry name" value="CAT EYE SYNDROME CRITICAL REGION PROTEIN 5"/>
    <property type="match status" value="1"/>
</dbReference>
<dbReference type="Pfam" id="PF13242">
    <property type="entry name" value="Hydrolase_like"/>
    <property type="match status" value="1"/>
</dbReference>
<dbReference type="Proteomes" id="UP001150538">
    <property type="component" value="Unassembled WGS sequence"/>
</dbReference>
<keyword evidence="2" id="KW-1185">Reference proteome</keyword>
<evidence type="ECO:0000313" key="2">
    <source>
        <dbReference type="Proteomes" id="UP001150538"/>
    </source>
</evidence>
<dbReference type="EMBL" id="JANBPU010000028">
    <property type="protein sequence ID" value="KAJ1919334.1"/>
    <property type="molecule type" value="Genomic_DNA"/>
</dbReference>
<dbReference type="InterPro" id="IPR050324">
    <property type="entry name" value="CDP-alcohol_PTase-I"/>
</dbReference>
<dbReference type="AlphaFoldDB" id="A0A9W8DPM2"/>
<protein>
    <submittedName>
        <fullName evidence="1">Uncharacterized protein</fullName>
    </submittedName>
</protein>
<dbReference type="Pfam" id="PF13344">
    <property type="entry name" value="Hydrolase_6"/>
    <property type="match status" value="1"/>
</dbReference>
<evidence type="ECO:0000313" key="1">
    <source>
        <dbReference type="EMBL" id="KAJ1919334.1"/>
    </source>
</evidence>
<dbReference type="Gene3D" id="3.40.50.1000">
    <property type="entry name" value="HAD superfamily/HAD-like"/>
    <property type="match status" value="2"/>
</dbReference>
<reference evidence="1" key="1">
    <citation type="submission" date="2022-07" db="EMBL/GenBank/DDBJ databases">
        <title>Phylogenomic reconstructions and comparative analyses of Kickxellomycotina fungi.</title>
        <authorList>
            <person name="Reynolds N.K."/>
            <person name="Stajich J.E."/>
            <person name="Barry K."/>
            <person name="Grigoriev I.V."/>
            <person name="Crous P."/>
            <person name="Smith M.E."/>
        </authorList>
    </citation>
    <scope>NUCLEOTIDE SEQUENCE</scope>
    <source>
        <strain evidence="1">NBRC 100468</strain>
    </source>
</reference>
<dbReference type="NCBIfam" id="TIGR01456">
    <property type="entry name" value="CECR5"/>
    <property type="match status" value="1"/>
</dbReference>
<accession>A0A9W8DPM2</accession>
<gene>
    <name evidence="1" type="ORF">H4219_002022</name>
</gene>
<dbReference type="SUPFAM" id="SSF56784">
    <property type="entry name" value="HAD-like"/>
    <property type="match status" value="1"/>
</dbReference>
<dbReference type="InterPro" id="IPR006353">
    <property type="entry name" value="HAD-SF_hydro_IIA_CECR5"/>
</dbReference>
<dbReference type="InterPro" id="IPR036412">
    <property type="entry name" value="HAD-like_sf"/>
</dbReference>
<dbReference type="OrthoDB" id="10251048at2759"/>
<dbReference type="GO" id="GO:0005739">
    <property type="term" value="C:mitochondrion"/>
    <property type="evidence" value="ECO:0007669"/>
    <property type="project" value="TreeGrafter"/>
</dbReference>
<dbReference type="GO" id="GO:0046474">
    <property type="term" value="P:glycerophospholipid biosynthetic process"/>
    <property type="evidence" value="ECO:0007669"/>
    <property type="project" value="TreeGrafter"/>
</dbReference>
<dbReference type="PANTHER" id="PTHR14269">
    <property type="entry name" value="CDP-DIACYLGLYCEROL--GLYCEROL-3-PHOSPHATE 3-PHOSPHATIDYLTRANSFERASE-RELATED"/>
    <property type="match status" value="1"/>
</dbReference>
<dbReference type="InterPro" id="IPR023214">
    <property type="entry name" value="HAD_sf"/>
</dbReference>
<name>A0A9W8DPM2_9FUNG</name>
<organism evidence="1 2">
    <name type="scientific">Mycoemilia scoparia</name>
    <dbReference type="NCBI Taxonomy" id="417184"/>
    <lineage>
        <taxon>Eukaryota</taxon>
        <taxon>Fungi</taxon>
        <taxon>Fungi incertae sedis</taxon>
        <taxon>Zoopagomycota</taxon>
        <taxon>Kickxellomycotina</taxon>
        <taxon>Kickxellomycetes</taxon>
        <taxon>Kickxellales</taxon>
        <taxon>Kickxellaceae</taxon>
        <taxon>Mycoemilia</taxon>
    </lineage>
</organism>
<dbReference type="InterPro" id="IPR006357">
    <property type="entry name" value="HAD-SF_hydro_IIA"/>
</dbReference>
<comment type="caution">
    <text evidence="1">The sequence shown here is derived from an EMBL/GenBank/DDBJ whole genome shotgun (WGS) entry which is preliminary data.</text>
</comment>
<sequence length="316" mass="34868">MLGIKQTKELIAGVLRSQITHRCYSIETGKSLSSTPSSLYSGAAVVFDIDGVLIRGKNAIPQAVKALRILDGENKLNKKIPFVTLTNGGGVTEAEKAAAVSKIIDYPDGLDKDDLPVDPNDGSMSDFNKEKIHAVMVFHDPRDYGRDLQIIYDVLKSKDGVIGNGYENSGKQSVPLYFSNSDLIWSTDFVSPRFGQGAFRACLETLWDKTNGDGGNKLERILYGKPFKVQYEYTENCINSIFNDNGNGRNVYAIGDNPLSDIDGAHNYGWKSVLVRTGVYSDQTKHKYLNSNPTAIVDDVEQAVQWIVDQEVSRVD</sequence>